<dbReference type="Proteomes" id="UP000237347">
    <property type="component" value="Unassembled WGS sequence"/>
</dbReference>
<organism evidence="1 2">
    <name type="scientific">Quercus suber</name>
    <name type="common">Cork oak</name>
    <dbReference type="NCBI Taxonomy" id="58331"/>
    <lineage>
        <taxon>Eukaryota</taxon>
        <taxon>Viridiplantae</taxon>
        <taxon>Streptophyta</taxon>
        <taxon>Embryophyta</taxon>
        <taxon>Tracheophyta</taxon>
        <taxon>Spermatophyta</taxon>
        <taxon>Magnoliopsida</taxon>
        <taxon>eudicotyledons</taxon>
        <taxon>Gunneridae</taxon>
        <taxon>Pentapetalae</taxon>
        <taxon>rosids</taxon>
        <taxon>fabids</taxon>
        <taxon>Fagales</taxon>
        <taxon>Fagaceae</taxon>
        <taxon>Quercus</taxon>
    </lineage>
</organism>
<evidence type="ECO:0000313" key="2">
    <source>
        <dbReference type="Proteomes" id="UP000237347"/>
    </source>
</evidence>
<accession>A0AAW0K1I5</accession>
<protein>
    <submittedName>
        <fullName evidence="1">Uncharacterized protein</fullName>
    </submittedName>
</protein>
<proteinExistence type="predicted"/>
<keyword evidence="2" id="KW-1185">Reference proteome</keyword>
<name>A0AAW0K1I5_QUESU</name>
<reference evidence="1 2" key="1">
    <citation type="journal article" date="2018" name="Sci. Data">
        <title>The draft genome sequence of cork oak.</title>
        <authorList>
            <person name="Ramos A.M."/>
            <person name="Usie A."/>
            <person name="Barbosa P."/>
            <person name="Barros P.M."/>
            <person name="Capote T."/>
            <person name="Chaves I."/>
            <person name="Simoes F."/>
            <person name="Abreu I."/>
            <person name="Carrasquinho I."/>
            <person name="Faro C."/>
            <person name="Guimaraes J.B."/>
            <person name="Mendonca D."/>
            <person name="Nobrega F."/>
            <person name="Rodrigues L."/>
            <person name="Saibo N.J.M."/>
            <person name="Varela M.C."/>
            <person name="Egas C."/>
            <person name="Matos J."/>
            <person name="Miguel C.M."/>
            <person name="Oliveira M.M."/>
            <person name="Ricardo C.P."/>
            <person name="Goncalves S."/>
        </authorList>
    </citation>
    <scope>NUCLEOTIDE SEQUENCE [LARGE SCALE GENOMIC DNA]</scope>
    <source>
        <strain evidence="2">cv. HL8</strain>
    </source>
</reference>
<evidence type="ECO:0000313" key="1">
    <source>
        <dbReference type="EMBL" id="KAK7832346.1"/>
    </source>
</evidence>
<dbReference type="AlphaFoldDB" id="A0AAW0K1I5"/>
<gene>
    <name evidence="1" type="ORF">CFP56_026574</name>
</gene>
<comment type="caution">
    <text evidence="1">The sequence shown here is derived from an EMBL/GenBank/DDBJ whole genome shotgun (WGS) entry which is preliminary data.</text>
</comment>
<dbReference type="EMBL" id="PKMF04000426">
    <property type="protein sequence ID" value="KAK7832346.1"/>
    <property type="molecule type" value="Genomic_DNA"/>
</dbReference>
<sequence length="92" mass="10779">MGFMIRVHLQSSIPFSMMIPMPICIHRQRRQKHVDPTLKRRFASFYFSKFKFIGSLLKDATNIWEVDTPVKPPIVLFNSFLGSIAHDQMLKI</sequence>